<dbReference type="InterPro" id="IPR013083">
    <property type="entry name" value="Znf_RING/FYVE/PHD"/>
</dbReference>
<dbReference type="AlphaFoldDB" id="A0A3M7PWU6"/>
<dbReference type="STRING" id="10195.A0A3M7PWU6"/>
<proteinExistence type="predicted"/>
<organism evidence="1 2">
    <name type="scientific">Brachionus plicatilis</name>
    <name type="common">Marine rotifer</name>
    <name type="synonym">Brachionus muelleri</name>
    <dbReference type="NCBI Taxonomy" id="10195"/>
    <lineage>
        <taxon>Eukaryota</taxon>
        <taxon>Metazoa</taxon>
        <taxon>Spiralia</taxon>
        <taxon>Gnathifera</taxon>
        <taxon>Rotifera</taxon>
        <taxon>Eurotatoria</taxon>
        <taxon>Monogononta</taxon>
        <taxon>Pseudotrocha</taxon>
        <taxon>Ploima</taxon>
        <taxon>Brachionidae</taxon>
        <taxon>Brachionus</taxon>
    </lineage>
</organism>
<protein>
    <recommendedName>
        <fullName evidence="3">RING-type domain-containing protein</fullName>
    </recommendedName>
</protein>
<keyword evidence="2" id="KW-1185">Reference proteome</keyword>
<dbReference type="Proteomes" id="UP000276133">
    <property type="component" value="Unassembled WGS sequence"/>
</dbReference>
<comment type="caution">
    <text evidence="1">The sequence shown here is derived from an EMBL/GenBank/DDBJ whole genome shotgun (WGS) entry which is preliminary data.</text>
</comment>
<sequence>METIKKILECKFCHDVFNKCILLPCGETICEKHTLSHQKIDCPSCKSEHEVPTKGFPLNKVANNFIEFKLYELNFGDVFTFQIFEHSCLKLDQIFKSYFKIIEKPAEFPIQFLEQMVQAIDLKREEIKLENESHAKNLVISLLDSEHDIIKESKDEKFDSAYSYLKSAAIKSDDKKISVSNLSNLVDNAKLEVNRKIDEKYLNLINELNFKLKNVTVVTFDKKYCNEMTKIYNDFNKIYDDVKKLKFENKNIVEIRNKLQKYREKANKIIRYMKDRSIENEGFDLESKLYNFPNLNDLDFIKSKKVQEFKIDIESHGISRSEPVVSELFVVDGIKFSIYLKIKKNKIGELSYMAQLLLCENKFYFSAIIVEHSVQLIPLMNKPKVKKSFIKPLTPESFRLDRRNETDSKENLKLFVRVQVLGVQARDLTIETKNPQKKPATLK</sequence>
<gene>
    <name evidence="1" type="ORF">BpHYR1_005602</name>
</gene>
<evidence type="ECO:0000313" key="1">
    <source>
        <dbReference type="EMBL" id="RNA03626.1"/>
    </source>
</evidence>
<evidence type="ECO:0008006" key="3">
    <source>
        <dbReference type="Google" id="ProtNLM"/>
    </source>
</evidence>
<evidence type="ECO:0000313" key="2">
    <source>
        <dbReference type="Proteomes" id="UP000276133"/>
    </source>
</evidence>
<dbReference type="EMBL" id="REGN01008412">
    <property type="protein sequence ID" value="RNA03626.1"/>
    <property type="molecule type" value="Genomic_DNA"/>
</dbReference>
<dbReference type="SUPFAM" id="SSF57850">
    <property type="entry name" value="RING/U-box"/>
    <property type="match status" value="1"/>
</dbReference>
<dbReference type="Gene3D" id="3.30.40.10">
    <property type="entry name" value="Zinc/RING finger domain, C3HC4 (zinc finger)"/>
    <property type="match status" value="1"/>
</dbReference>
<reference evidence="1 2" key="1">
    <citation type="journal article" date="2018" name="Sci. Rep.">
        <title>Genomic signatures of local adaptation to the degree of environmental predictability in rotifers.</title>
        <authorList>
            <person name="Franch-Gras L."/>
            <person name="Hahn C."/>
            <person name="Garcia-Roger E.M."/>
            <person name="Carmona M.J."/>
            <person name="Serra M."/>
            <person name="Gomez A."/>
        </authorList>
    </citation>
    <scope>NUCLEOTIDE SEQUENCE [LARGE SCALE GENOMIC DNA]</scope>
    <source>
        <strain evidence="1">HYR1</strain>
    </source>
</reference>
<accession>A0A3M7PWU6</accession>
<name>A0A3M7PWU6_BRAPC</name>
<dbReference type="OrthoDB" id="6270329at2759"/>